<dbReference type="PANTHER" id="PTHR33525">
    <property type="match status" value="1"/>
</dbReference>
<dbReference type="InterPro" id="IPR013976">
    <property type="entry name" value="HDOD"/>
</dbReference>
<dbReference type="PANTHER" id="PTHR33525:SF3">
    <property type="entry name" value="RIBONUCLEASE Y"/>
    <property type="match status" value="1"/>
</dbReference>
<dbReference type="InterPro" id="IPR006675">
    <property type="entry name" value="HDIG_dom"/>
</dbReference>
<dbReference type="Pfam" id="PF08668">
    <property type="entry name" value="HDOD"/>
    <property type="match status" value="1"/>
</dbReference>
<sequence>MNRIAIHQIVEEVKDLPTLPAVVMEILNNIDKEDVDTHELADKVTRDIALTAKTLRLANSAYYATQFKVTTIQQAIALLGMTTVKQIIVTAALTGCFPENNCQGFSHKDFWRHSNAVAIVAKILARRLNLSLDVAFTAGLLHDIGTLVLVTYHSTEYEHVIAWQAEHQCTQFDAEREILGIDHAAVGEELAMYWNFSDQMKNAIAGHHQPDKPGLGFLATIVHVANGIAHVLNVTESADHTTPEITALSWHSLGLDQETLDQVLQEAGDEFNKLKQQIDV</sequence>
<organism evidence="2 3">
    <name type="scientific">Undibacterium rivi</name>
    <dbReference type="NCBI Taxonomy" id="2828729"/>
    <lineage>
        <taxon>Bacteria</taxon>
        <taxon>Pseudomonadati</taxon>
        <taxon>Pseudomonadota</taxon>
        <taxon>Betaproteobacteria</taxon>
        <taxon>Burkholderiales</taxon>
        <taxon>Oxalobacteraceae</taxon>
        <taxon>Undibacterium</taxon>
    </lineage>
</organism>
<evidence type="ECO:0000313" key="3">
    <source>
        <dbReference type="Proteomes" id="UP000682982"/>
    </source>
</evidence>
<evidence type="ECO:0000259" key="1">
    <source>
        <dbReference type="PROSITE" id="PS51833"/>
    </source>
</evidence>
<accession>A0ABS5H3V2</accession>
<reference evidence="2 3" key="1">
    <citation type="submission" date="2021-04" db="EMBL/GenBank/DDBJ databases">
        <title>novel species isolated from subtropical streams in China.</title>
        <authorList>
            <person name="Lu H."/>
        </authorList>
    </citation>
    <scope>NUCLEOTIDE SEQUENCE [LARGE SCALE GENOMIC DNA]</scope>
    <source>
        <strain evidence="2 3">FT147W</strain>
    </source>
</reference>
<dbReference type="SUPFAM" id="SSF109604">
    <property type="entry name" value="HD-domain/PDEase-like"/>
    <property type="match status" value="1"/>
</dbReference>
<dbReference type="CDD" id="cd00077">
    <property type="entry name" value="HDc"/>
    <property type="match status" value="1"/>
</dbReference>
<dbReference type="InterPro" id="IPR052340">
    <property type="entry name" value="RNase_Y/CdgJ"/>
</dbReference>
<dbReference type="RefSeq" id="WP_212679459.1">
    <property type="nucleotide sequence ID" value="NZ_JAGSPK010000004.1"/>
</dbReference>
<dbReference type="EMBL" id="JAGSPK010000004">
    <property type="protein sequence ID" value="MBR7793496.1"/>
    <property type="molecule type" value="Genomic_DNA"/>
</dbReference>
<dbReference type="PROSITE" id="PS51833">
    <property type="entry name" value="HDOD"/>
    <property type="match status" value="1"/>
</dbReference>
<feature type="domain" description="HDOD" evidence="1">
    <location>
        <begin position="16"/>
        <end position="210"/>
    </location>
</feature>
<dbReference type="Proteomes" id="UP000682982">
    <property type="component" value="Unassembled WGS sequence"/>
</dbReference>
<gene>
    <name evidence="2" type="ORF">KDM87_12890</name>
</gene>
<comment type="caution">
    <text evidence="2">The sequence shown here is derived from an EMBL/GenBank/DDBJ whole genome shotgun (WGS) entry which is preliminary data.</text>
</comment>
<dbReference type="InterPro" id="IPR003607">
    <property type="entry name" value="HD/PDEase_dom"/>
</dbReference>
<protein>
    <submittedName>
        <fullName evidence="2">HDOD domain-containing protein</fullName>
    </submittedName>
</protein>
<dbReference type="Gene3D" id="1.10.3210.10">
    <property type="entry name" value="Hypothetical protein af1432"/>
    <property type="match status" value="1"/>
</dbReference>
<name>A0ABS5H3V2_9BURK</name>
<proteinExistence type="predicted"/>
<dbReference type="NCBIfam" id="TIGR00277">
    <property type="entry name" value="HDIG"/>
    <property type="match status" value="1"/>
</dbReference>
<evidence type="ECO:0000313" key="2">
    <source>
        <dbReference type="EMBL" id="MBR7793496.1"/>
    </source>
</evidence>
<keyword evidence="3" id="KW-1185">Reference proteome</keyword>